<dbReference type="EMBL" id="CM018034">
    <property type="protein sequence ID" value="KAA8544451.1"/>
    <property type="molecule type" value="Genomic_DNA"/>
</dbReference>
<evidence type="ECO:0000256" key="1">
    <source>
        <dbReference type="SAM" id="MobiDB-lite"/>
    </source>
</evidence>
<reference evidence="2 3" key="1">
    <citation type="submission" date="2019-09" db="EMBL/GenBank/DDBJ databases">
        <title>A chromosome-level genome assembly of the Chinese tupelo Nyssa sinensis.</title>
        <authorList>
            <person name="Yang X."/>
            <person name="Kang M."/>
            <person name="Yang Y."/>
            <person name="Xiong H."/>
            <person name="Wang M."/>
            <person name="Zhang Z."/>
            <person name="Wang Z."/>
            <person name="Wu H."/>
            <person name="Ma T."/>
            <person name="Liu J."/>
            <person name="Xi Z."/>
        </authorList>
    </citation>
    <scope>NUCLEOTIDE SEQUENCE [LARGE SCALE GENOMIC DNA]</scope>
    <source>
        <strain evidence="2">J267</strain>
        <tissue evidence="2">Leaf</tissue>
    </source>
</reference>
<dbReference type="AlphaFoldDB" id="A0A5J5BT78"/>
<accession>A0A5J5BT78</accession>
<gene>
    <name evidence="2" type="ORF">F0562_022509</name>
</gene>
<evidence type="ECO:0000313" key="2">
    <source>
        <dbReference type="EMBL" id="KAA8544451.1"/>
    </source>
</evidence>
<protein>
    <submittedName>
        <fullName evidence="2">Uncharacterized protein</fullName>
    </submittedName>
</protein>
<keyword evidence="3" id="KW-1185">Reference proteome</keyword>
<feature type="compositionally biased region" description="Acidic residues" evidence="1">
    <location>
        <begin position="7"/>
        <end position="32"/>
    </location>
</feature>
<proteinExistence type="predicted"/>
<dbReference type="Proteomes" id="UP000325577">
    <property type="component" value="Linkage Group LG11"/>
</dbReference>
<name>A0A5J5BT78_9ASTE</name>
<evidence type="ECO:0000313" key="3">
    <source>
        <dbReference type="Proteomes" id="UP000325577"/>
    </source>
</evidence>
<sequence>MMASAWYDDDGVGGSDNDEVGSGDDDGCSGDEFCDEVSGRRDDLGFNDAADEIDGDCNVRQWTGIDGFEDEELLKVPAGGLVAAWVEAKISWERYRKAALAVAKISWRRYGNDFTEFHG</sequence>
<organism evidence="2 3">
    <name type="scientific">Nyssa sinensis</name>
    <dbReference type="NCBI Taxonomy" id="561372"/>
    <lineage>
        <taxon>Eukaryota</taxon>
        <taxon>Viridiplantae</taxon>
        <taxon>Streptophyta</taxon>
        <taxon>Embryophyta</taxon>
        <taxon>Tracheophyta</taxon>
        <taxon>Spermatophyta</taxon>
        <taxon>Magnoliopsida</taxon>
        <taxon>eudicotyledons</taxon>
        <taxon>Gunneridae</taxon>
        <taxon>Pentapetalae</taxon>
        <taxon>asterids</taxon>
        <taxon>Cornales</taxon>
        <taxon>Nyssaceae</taxon>
        <taxon>Nyssa</taxon>
    </lineage>
</organism>
<feature type="region of interest" description="Disordered" evidence="1">
    <location>
        <begin position="1"/>
        <end position="32"/>
    </location>
</feature>